<feature type="region of interest" description="Disordered" evidence="2">
    <location>
        <begin position="887"/>
        <end position="917"/>
    </location>
</feature>
<feature type="compositionally biased region" description="Acidic residues" evidence="2">
    <location>
        <begin position="1009"/>
        <end position="1018"/>
    </location>
</feature>
<feature type="domain" description="RNB" evidence="3">
    <location>
        <begin position="250"/>
        <end position="687"/>
    </location>
</feature>
<feature type="region of interest" description="Disordered" evidence="2">
    <location>
        <begin position="1065"/>
        <end position="1095"/>
    </location>
</feature>
<feature type="compositionally biased region" description="Basic and acidic residues" evidence="2">
    <location>
        <begin position="356"/>
        <end position="380"/>
    </location>
</feature>
<feature type="compositionally biased region" description="Basic and acidic residues" evidence="2">
    <location>
        <begin position="1019"/>
        <end position="1029"/>
    </location>
</feature>
<dbReference type="InterPro" id="IPR001900">
    <property type="entry name" value="RNase_II/R"/>
</dbReference>
<organism evidence="4 5">
    <name type="scientific">Tetrahymena thermophila (strain SB210)</name>
    <dbReference type="NCBI Taxonomy" id="312017"/>
    <lineage>
        <taxon>Eukaryota</taxon>
        <taxon>Sar</taxon>
        <taxon>Alveolata</taxon>
        <taxon>Ciliophora</taxon>
        <taxon>Intramacronucleata</taxon>
        <taxon>Oligohymenophorea</taxon>
        <taxon>Hymenostomatida</taxon>
        <taxon>Tetrahymenina</taxon>
        <taxon>Tetrahymenidae</taxon>
        <taxon>Tetrahymena</taxon>
    </lineage>
</organism>
<evidence type="ECO:0000259" key="3">
    <source>
        <dbReference type="SMART" id="SM00955"/>
    </source>
</evidence>
<feature type="coiled-coil region" evidence="1">
    <location>
        <begin position="1306"/>
        <end position="1407"/>
    </location>
</feature>
<evidence type="ECO:0000256" key="2">
    <source>
        <dbReference type="SAM" id="MobiDB-lite"/>
    </source>
</evidence>
<dbReference type="InParanoid" id="I7ME26"/>
<accession>I7ME26</accession>
<feature type="compositionally biased region" description="Basic and acidic residues" evidence="2">
    <location>
        <begin position="837"/>
        <end position="849"/>
    </location>
</feature>
<feature type="region of interest" description="Disordered" evidence="2">
    <location>
        <begin position="744"/>
        <end position="763"/>
    </location>
</feature>
<feature type="coiled-coil region" evidence="1">
    <location>
        <begin position="681"/>
        <end position="715"/>
    </location>
</feature>
<feature type="region of interest" description="Disordered" evidence="2">
    <location>
        <begin position="345"/>
        <end position="385"/>
    </location>
</feature>
<feature type="coiled-coil region" evidence="1">
    <location>
        <begin position="1105"/>
        <end position="1155"/>
    </location>
</feature>
<feature type="region of interest" description="Disordered" evidence="2">
    <location>
        <begin position="826"/>
        <end position="857"/>
    </location>
</feature>
<feature type="region of interest" description="Disordered" evidence="2">
    <location>
        <begin position="1006"/>
        <end position="1032"/>
    </location>
</feature>
<dbReference type="InterPro" id="IPR050180">
    <property type="entry name" value="RNR_Ribonuclease"/>
</dbReference>
<feature type="compositionally biased region" description="Polar residues" evidence="2">
    <location>
        <begin position="751"/>
        <end position="763"/>
    </location>
</feature>
<feature type="coiled-coil region" evidence="1">
    <location>
        <begin position="614"/>
        <end position="641"/>
    </location>
</feature>
<dbReference type="SMART" id="SM00955">
    <property type="entry name" value="RNB"/>
    <property type="match status" value="1"/>
</dbReference>
<protein>
    <submittedName>
        <fullName evidence="4">RNB-like protein</fullName>
    </submittedName>
</protein>
<feature type="compositionally biased region" description="Basic and acidic residues" evidence="2">
    <location>
        <begin position="897"/>
        <end position="909"/>
    </location>
</feature>
<dbReference type="EMBL" id="GG662717">
    <property type="protein sequence ID" value="EAR94125.4"/>
    <property type="molecule type" value="Genomic_DNA"/>
</dbReference>
<dbReference type="SUPFAM" id="SSF50249">
    <property type="entry name" value="Nucleic acid-binding proteins"/>
    <property type="match status" value="1"/>
</dbReference>
<feature type="region of interest" description="Disordered" evidence="2">
    <location>
        <begin position="947"/>
        <end position="969"/>
    </location>
</feature>
<dbReference type="Pfam" id="PF00773">
    <property type="entry name" value="RNB"/>
    <property type="match status" value="1"/>
</dbReference>
<feature type="compositionally biased region" description="Acidic residues" evidence="2">
    <location>
        <begin position="1068"/>
        <end position="1083"/>
    </location>
</feature>
<dbReference type="Proteomes" id="UP000009168">
    <property type="component" value="Unassembled WGS sequence"/>
</dbReference>
<reference evidence="5" key="1">
    <citation type="journal article" date="2006" name="PLoS Biol.">
        <title>Macronuclear genome sequence of the ciliate Tetrahymena thermophila, a model eukaryote.</title>
        <authorList>
            <person name="Eisen J.A."/>
            <person name="Coyne R.S."/>
            <person name="Wu M."/>
            <person name="Wu D."/>
            <person name="Thiagarajan M."/>
            <person name="Wortman J.R."/>
            <person name="Badger J.H."/>
            <person name="Ren Q."/>
            <person name="Amedeo P."/>
            <person name="Jones K.M."/>
            <person name="Tallon L.J."/>
            <person name="Delcher A.L."/>
            <person name="Salzberg S.L."/>
            <person name="Silva J.C."/>
            <person name="Haas B.J."/>
            <person name="Majoros W.H."/>
            <person name="Farzad M."/>
            <person name="Carlton J.M."/>
            <person name="Smith R.K. Jr."/>
            <person name="Garg J."/>
            <person name="Pearlman R.E."/>
            <person name="Karrer K.M."/>
            <person name="Sun L."/>
            <person name="Manning G."/>
            <person name="Elde N.C."/>
            <person name="Turkewitz A.P."/>
            <person name="Asai D.J."/>
            <person name="Wilkes D.E."/>
            <person name="Wang Y."/>
            <person name="Cai H."/>
            <person name="Collins K."/>
            <person name="Stewart B.A."/>
            <person name="Lee S.R."/>
            <person name="Wilamowska K."/>
            <person name="Weinberg Z."/>
            <person name="Ruzzo W.L."/>
            <person name="Wloga D."/>
            <person name="Gaertig J."/>
            <person name="Frankel J."/>
            <person name="Tsao C.-C."/>
            <person name="Gorovsky M.A."/>
            <person name="Keeling P.J."/>
            <person name="Waller R.F."/>
            <person name="Patron N.J."/>
            <person name="Cherry J.M."/>
            <person name="Stover N.A."/>
            <person name="Krieger C.J."/>
            <person name="del Toro C."/>
            <person name="Ryder H.F."/>
            <person name="Williamson S.C."/>
            <person name="Barbeau R.A."/>
            <person name="Hamilton E.P."/>
            <person name="Orias E."/>
        </authorList>
    </citation>
    <scope>NUCLEOTIDE SEQUENCE [LARGE SCALE GENOMIC DNA]</scope>
    <source>
        <strain evidence="5">SB210</strain>
    </source>
</reference>
<dbReference type="RefSeq" id="XP_001014370.4">
    <property type="nucleotide sequence ID" value="XM_001014370.4"/>
</dbReference>
<feature type="coiled-coil region" evidence="1">
    <location>
        <begin position="1210"/>
        <end position="1270"/>
    </location>
</feature>
<gene>
    <name evidence="4" type="ORF">TTHERM_00520930</name>
</gene>
<dbReference type="GO" id="GO:0006402">
    <property type="term" value="P:mRNA catabolic process"/>
    <property type="evidence" value="ECO:0007669"/>
    <property type="project" value="TreeGrafter"/>
</dbReference>
<evidence type="ECO:0000313" key="4">
    <source>
        <dbReference type="EMBL" id="EAR94125.4"/>
    </source>
</evidence>
<feature type="compositionally biased region" description="Acidic residues" evidence="2">
    <location>
        <begin position="1271"/>
        <end position="1280"/>
    </location>
</feature>
<proteinExistence type="predicted"/>
<feature type="region of interest" description="Disordered" evidence="2">
    <location>
        <begin position="1271"/>
        <end position="1291"/>
    </location>
</feature>
<dbReference type="InterPro" id="IPR012340">
    <property type="entry name" value="NA-bd_OB-fold"/>
</dbReference>
<keyword evidence="5" id="KW-1185">Reference proteome</keyword>
<feature type="compositionally biased region" description="Basic and acidic residues" evidence="2">
    <location>
        <begin position="957"/>
        <end position="969"/>
    </location>
</feature>
<dbReference type="PANTHER" id="PTHR23355:SF9">
    <property type="entry name" value="DIS3-LIKE EXONUCLEASE 2"/>
    <property type="match status" value="1"/>
</dbReference>
<keyword evidence="1" id="KW-0175">Coiled coil</keyword>
<dbReference type="GO" id="GO:0004540">
    <property type="term" value="F:RNA nuclease activity"/>
    <property type="evidence" value="ECO:0007669"/>
    <property type="project" value="InterPro"/>
</dbReference>
<evidence type="ECO:0000256" key="1">
    <source>
        <dbReference type="SAM" id="Coils"/>
    </source>
</evidence>
<dbReference type="KEGG" id="tet:TTHERM_00520930"/>
<evidence type="ECO:0000313" key="5">
    <source>
        <dbReference type="Proteomes" id="UP000009168"/>
    </source>
</evidence>
<sequence>MNQRYNNQQQYFKNNRNQYNNRNQPYRNNNHYISKVGEIQDGQFFVDELGQKFVQKIDHQINIRKRIFLHKNDSGRALHEMKVKYSLVEIQTQQQTNLKAVIESVEDKYSEIKPLIGFFSDTPKRPSIDFNLQSKQLGQTNLKKVYFFPLQINYPTMVLELDQSSQTCKSGDIFKYYYIVKVIDWPERLSKEGPLVEIVDKKGMLYDQESDCQALLESFNMNSTISSQERNYVDKIVNNHQNDFQNNNNSKEFENLNVFTIDQQGTQAFDDAFSFQKINSKILEQEIKLAKQPKKIQKAENEPVQVYQRVKNKKSKNTKKCMNEDIQAVEQANNQELILNDNGVRQEQQEPSQSIEEQKEIDQTIKQQQIKEPEEQKQSEPEQEDTECSRKIFKLGIHIADLSQSIIKDTPLYKVLEKRGQSIYVPLGKNKSFIKHMLDRRLVQIFSLKAGEKKQAKSLFICIEKDQNNQFIFHWDSLRLEDSIIQSKQNYYYHEFDSYLKDNKQNITELFKDDDEEIISSDSDDEDDEIDTHEKELNPINKSLILTKEEFLAFFNLGGQLFQQRIQKGQKAFQEEFTEKSKFLSSKLVEELMVFYNQSISRQIQVSQQIFKGQNDIEQKLKVLKKEAQQMKKSIETNQIQISNKIKKQQKVLQTNKKSFATLHKNIELTEMKINNNPKTLKEYENKITKNQKKIEELKNQIEQISSMEESQFEQEYNKNKKKEAQTQAKIQQKKCYEVIEKEQLSDSDPDQLTQEQSEDNLQSEQLVENQMQNNLNGEFNLQLFQNPIFNYKFQPMNFDKISFNPNLFQPPFKYGQLFLNSKQIHKQEDNDESSDFDEKSETESKDKSIFQQQPRTLMPIPQFNQKYVQPPFKCGEFFPISKQIHKQEDNDESSDFDEKSETESKDKSIFQQQPRTLMPIPQFNQKYLQPHFKYGQFFLNSKQIHKQEDNDESSDFDEKSETESKDKSIFQQQPMPFEIHQFNSNYVQPPFKYGQFFLNSKQIHKQEDNDESSDFDEESKTESKDKRIFQQQPTTLMIPQFNQKYVQPHLKYGQFFFNSKQIRKQEDNDESSDFDEESETESIDTLSNDYQNQNDSGNIYTTLKKRLNLQLQNLNKQLEQLDKELKNLAQQKIYNKYEEAKKSIKDTLNHYKNNCEQAGFNNIKFDSLLEFQSSIEQLKYTQITPIIKAYLIFEKRKIVRQLNQYFAMCDDEKKEQQQLNQKIQQKKDQKEKIIKDIIAIQDRIAQFEKSEEAQKIKDLELQNQEQIEVEEDQFSEDNQTETRSQISIDDLDKSFTHDNDNIQKVSLKERKINLLKQQIKQKENEIQKIQKLVSSNESRIQQLISSLENNQKQFEKLEELIKTQDIQINDLMKQLQEVESEIKKINQNIKDEQINLQKQLEKDVNENYKYFDLSPESEKYLSLTSPIRKFNDIQAQQFIDNYLKTDFSEEFDKEYSKIIKSKQATNKIKNQVAKFLEKAQKIKNCRKMILQAYQGKLDEESDILQINSKIISKYVYYDFFLPKQRQIIQLKIDKNKPQLQQIFSIWKGQIQAKYSLPYDYTVAIAKNEIYLINLDF</sequence>
<dbReference type="GO" id="GO:0003723">
    <property type="term" value="F:RNA binding"/>
    <property type="evidence" value="ECO:0007669"/>
    <property type="project" value="InterPro"/>
</dbReference>
<dbReference type="GeneID" id="7842925"/>
<name>I7ME26_TETTS</name>
<dbReference type="PANTHER" id="PTHR23355">
    <property type="entry name" value="RIBONUCLEASE"/>
    <property type="match status" value="1"/>
</dbReference>